<sequence>MDASRTDPELCGEFVGCHHAAFAQALKPALEPVGGAYEVDLLVRERFAFPVCIAERIKLFCDLSVRAGFEKFVDLRNDFR</sequence>
<organism evidence="1 2">
    <name type="scientific">Paraburkholderia caribensis</name>
    <dbReference type="NCBI Taxonomy" id="75105"/>
    <lineage>
        <taxon>Bacteria</taxon>
        <taxon>Pseudomonadati</taxon>
        <taxon>Pseudomonadota</taxon>
        <taxon>Betaproteobacteria</taxon>
        <taxon>Burkholderiales</taxon>
        <taxon>Burkholderiaceae</taxon>
        <taxon>Paraburkholderia</taxon>
    </lineage>
</organism>
<protein>
    <submittedName>
        <fullName evidence="1">Uncharacterized protein</fullName>
    </submittedName>
</protein>
<proteinExistence type="predicted"/>
<evidence type="ECO:0000313" key="2">
    <source>
        <dbReference type="Proteomes" id="UP000509548"/>
    </source>
</evidence>
<name>A0A9Q6S7L7_9BURK</name>
<accession>A0A9Q6S7L7</accession>
<dbReference type="AlphaFoldDB" id="A0A9Q6S7L7"/>
<dbReference type="Proteomes" id="UP000509548">
    <property type="component" value="Chromosome 2"/>
</dbReference>
<evidence type="ECO:0000313" key="1">
    <source>
        <dbReference type="EMBL" id="QLB66099.1"/>
    </source>
</evidence>
<reference evidence="1 2" key="1">
    <citation type="journal article" date="2014" name="Genome Announc.">
        <title>Draft Genome Sequence of the Haloacid-Degrading Burkholderia caribensis Strain MBA4.</title>
        <authorList>
            <person name="Pan Y."/>
            <person name="Kong K.F."/>
            <person name="Tsang J.S."/>
        </authorList>
    </citation>
    <scope>NUCLEOTIDE SEQUENCE [LARGE SCALE GENOMIC DNA]</scope>
    <source>
        <strain evidence="1 2">852011</strain>
    </source>
</reference>
<gene>
    <name evidence="1" type="ORF">A9O66_27885</name>
</gene>
<dbReference type="EMBL" id="CP015959">
    <property type="protein sequence ID" value="QLB66099.1"/>
    <property type="molecule type" value="Genomic_DNA"/>
</dbReference>